<reference evidence="2" key="3">
    <citation type="submission" date="2025-09" db="UniProtKB">
        <authorList>
            <consortium name="Ensembl"/>
        </authorList>
    </citation>
    <scope>IDENTIFICATION</scope>
</reference>
<proteinExistence type="predicted"/>
<keyword evidence="1" id="KW-1133">Transmembrane helix</keyword>
<accession>A0A8C5GH22</accession>
<name>A0A8C5GH22_GOUWI</name>
<organism evidence="2 3">
    <name type="scientific">Gouania willdenowi</name>
    <name type="common">Blunt-snouted clingfish</name>
    <name type="synonym">Lepadogaster willdenowi</name>
    <dbReference type="NCBI Taxonomy" id="441366"/>
    <lineage>
        <taxon>Eukaryota</taxon>
        <taxon>Metazoa</taxon>
        <taxon>Chordata</taxon>
        <taxon>Craniata</taxon>
        <taxon>Vertebrata</taxon>
        <taxon>Euteleostomi</taxon>
        <taxon>Actinopterygii</taxon>
        <taxon>Neopterygii</taxon>
        <taxon>Teleostei</taxon>
        <taxon>Neoteleostei</taxon>
        <taxon>Acanthomorphata</taxon>
        <taxon>Ovalentaria</taxon>
        <taxon>Blenniimorphae</taxon>
        <taxon>Blenniiformes</taxon>
        <taxon>Gobiesocoidei</taxon>
        <taxon>Gobiesocidae</taxon>
        <taxon>Gobiesocinae</taxon>
        <taxon>Gouania</taxon>
    </lineage>
</organism>
<dbReference type="AlphaFoldDB" id="A0A8C5GH22"/>
<keyword evidence="3" id="KW-1185">Reference proteome</keyword>
<keyword evidence="1" id="KW-0472">Membrane</keyword>
<feature type="transmembrane region" description="Helical" evidence="1">
    <location>
        <begin position="6"/>
        <end position="27"/>
    </location>
</feature>
<reference evidence="2" key="1">
    <citation type="submission" date="2020-06" db="EMBL/GenBank/DDBJ databases">
        <authorList>
            <consortium name="Wellcome Sanger Institute Data Sharing"/>
        </authorList>
    </citation>
    <scope>NUCLEOTIDE SEQUENCE [LARGE SCALE GENOMIC DNA]</scope>
</reference>
<evidence type="ECO:0000313" key="3">
    <source>
        <dbReference type="Proteomes" id="UP000694680"/>
    </source>
</evidence>
<evidence type="ECO:0000313" key="2">
    <source>
        <dbReference type="Ensembl" id="ENSGWIP00000030195.1"/>
    </source>
</evidence>
<reference evidence="2" key="2">
    <citation type="submission" date="2025-08" db="UniProtKB">
        <authorList>
            <consortium name="Ensembl"/>
        </authorList>
    </citation>
    <scope>IDENTIFICATION</scope>
</reference>
<keyword evidence="1" id="KW-0812">Transmembrane</keyword>
<evidence type="ECO:0000256" key="1">
    <source>
        <dbReference type="SAM" id="Phobius"/>
    </source>
</evidence>
<dbReference type="Ensembl" id="ENSGWIT00000032929.1">
    <property type="protein sequence ID" value="ENSGWIP00000030195.1"/>
    <property type="gene ID" value="ENSGWIG00000015738.1"/>
</dbReference>
<sequence length="78" mass="8625">LSVWSLHVLPVALFTVCGFISTFLNSLTDLFLTPPQRAAQSDLEHTDLQTLTGEPRSFKAKVLWDRSGAVIMAVRRPG</sequence>
<protein>
    <submittedName>
        <fullName evidence="2">Uncharacterized protein</fullName>
    </submittedName>
</protein>
<dbReference type="Proteomes" id="UP000694680">
    <property type="component" value="Chromosome 19"/>
</dbReference>